<accession>A0A1H7P1I2</accession>
<evidence type="ECO:0000313" key="3">
    <source>
        <dbReference type="EMBL" id="SEL29168.1"/>
    </source>
</evidence>
<gene>
    <name evidence="3" type="ORF">SAMN05216382_1729</name>
</gene>
<proteinExistence type="predicted"/>
<keyword evidence="1" id="KW-0812">Transmembrane</keyword>
<dbReference type="STRING" id="1855283.SAMN05216382_1729"/>
<evidence type="ECO:0000256" key="1">
    <source>
        <dbReference type="SAM" id="Phobius"/>
    </source>
</evidence>
<sequence length="278" mass="28558">MGVRMGLVWDRTVDVLQGRSGILARLAILFLFVPGVVSAAVSSAATPGTPLAFVSSLASIAASIILIAGVLAITAVASDPEVDAAQATRIAFARLLPALGAIALVMVVLFVVMIPITLLIMHAGATFNPATGRFDLARASGSALQLAGVIGLLALIVGLWLTAKIAPLFAVIVNERRGLGAFARSFRLTRGSTLRLVGVIILYGIVVIVAVMAATLIAGIAARLLLGPDAPGGVTFVTGVASSAVTALLTVVQTVFYARFYVAAREHEEPVTDAPLEP</sequence>
<feature type="transmembrane region" description="Helical" evidence="1">
    <location>
        <begin position="234"/>
        <end position="258"/>
    </location>
</feature>
<organism evidence="3 4">
    <name type="scientific">Sphingomonas palmae</name>
    <dbReference type="NCBI Taxonomy" id="1855283"/>
    <lineage>
        <taxon>Bacteria</taxon>
        <taxon>Pseudomonadati</taxon>
        <taxon>Pseudomonadota</taxon>
        <taxon>Alphaproteobacteria</taxon>
        <taxon>Sphingomonadales</taxon>
        <taxon>Sphingomonadaceae</taxon>
        <taxon>Sphingomonas</taxon>
    </lineage>
</organism>
<keyword evidence="1" id="KW-1133">Transmembrane helix</keyword>
<dbReference type="Proteomes" id="UP000199214">
    <property type="component" value="Unassembled WGS sequence"/>
</dbReference>
<dbReference type="InterPro" id="IPR057169">
    <property type="entry name" value="DUF7847"/>
</dbReference>
<dbReference type="AlphaFoldDB" id="A0A1H7P1I2"/>
<keyword evidence="4" id="KW-1185">Reference proteome</keyword>
<protein>
    <recommendedName>
        <fullName evidence="2">DUF7847 domain-containing protein</fullName>
    </recommendedName>
</protein>
<feature type="transmembrane region" description="Helical" evidence="1">
    <location>
        <begin position="51"/>
        <end position="77"/>
    </location>
</feature>
<dbReference type="EMBL" id="FNZZ01000003">
    <property type="protein sequence ID" value="SEL29168.1"/>
    <property type="molecule type" value="Genomic_DNA"/>
</dbReference>
<feature type="transmembrane region" description="Helical" evidence="1">
    <location>
        <begin position="194"/>
        <end position="222"/>
    </location>
</feature>
<reference evidence="4" key="1">
    <citation type="submission" date="2016-10" db="EMBL/GenBank/DDBJ databases">
        <authorList>
            <person name="Varghese N."/>
            <person name="Submissions S."/>
        </authorList>
    </citation>
    <scope>NUCLEOTIDE SEQUENCE [LARGE SCALE GENOMIC DNA]</scope>
    <source>
        <strain evidence="4">JS21-1</strain>
    </source>
</reference>
<feature type="transmembrane region" description="Helical" evidence="1">
    <location>
        <begin position="21"/>
        <end position="45"/>
    </location>
</feature>
<evidence type="ECO:0000259" key="2">
    <source>
        <dbReference type="Pfam" id="PF25231"/>
    </source>
</evidence>
<evidence type="ECO:0000313" key="4">
    <source>
        <dbReference type="Proteomes" id="UP000199214"/>
    </source>
</evidence>
<dbReference type="Pfam" id="PF25231">
    <property type="entry name" value="DUF7847"/>
    <property type="match status" value="1"/>
</dbReference>
<name>A0A1H7P1I2_9SPHN</name>
<feature type="domain" description="DUF7847" evidence="2">
    <location>
        <begin position="18"/>
        <end position="263"/>
    </location>
</feature>
<feature type="transmembrane region" description="Helical" evidence="1">
    <location>
        <begin position="98"/>
        <end position="123"/>
    </location>
</feature>
<keyword evidence="1" id="KW-0472">Membrane</keyword>
<feature type="transmembrane region" description="Helical" evidence="1">
    <location>
        <begin position="143"/>
        <end position="173"/>
    </location>
</feature>